<dbReference type="GO" id="GO:0048038">
    <property type="term" value="F:quinone binding"/>
    <property type="evidence" value="ECO:0007669"/>
    <property type="project" value="UniProtKB-KW"/>
</dbReference>
<keyword evidence="13" id="KW-1185">Reference proteome</keyword>
<evidence type="ECO:0000256" key="2">
    <source>
        <dbReference type="ARBA" id="ARBA00006214"/>
    </source>
</evidence>
<dbReference type="InterPro" id="IPR038354">
    <property type="entry name" value="VKOR_sf"/>
</dbReference>
<evidence type="ECO:0000313" key="13">
    <source>
        <dbReference type="Proteomes" id="UP000000545"/>
    </source>
</evidence>
<keyword evidence="9" id="KW-0676">Redox-active center</keyword>
<sequence length="206" mass="22877">MWVWWGREGVSNKESEHMNGLGATKRFGYTFLVLSTIGLIFSALIMHDKVQMALDPNFEPACTFNEVISCTDVMASDQAATFGFANPFIGMIGFPVMMTLAVMLIVGAKLPRWIWYCALAGLAFGVAFVHWLAYSAIYSIGALCPYCMAVWAATLPMFVMTLVHIQREKRREAGEDVAHSALGMPLVVIIAWFLAFTALILDQFVF</sequence>
<evidence type="ECO:0000256" key="7">
    <source>
        <dbReference type="ARBA" id="ARBA00023136"/>
    </source>
</evidence>
<protein>
    <submittedName>
        <fullName evidence="12">Putative membrane protein</fullName>
    </submittedName>
</protein>
<evidence type="ECO:0000256" key="5">
    <source>
        <dbReference type="ARBA" id="ARBA00022989"/>
    </source>
</evidence>
<keyword evidence="8" id="KW-1015">Disulfide bond</keyword>
<dbReference type="Pfam" id="PF07884">
    <property type="entry name" value="VKOR"/>
    <property type="match status" value="1"/>
</dbReference>
<feature type="transmembrane region" description="Helical" evidence="10">
    <location>
        <begin position="177"/>
        <end position="201"/>
    </location>
</feature>
<keyword evidence="3 10" id="KW-0812">Transmembrane</keyword>
<evidence type="ECO:0000256" key="8">
    <source>
        <dbReference type="ARBA" id="ARBA00023157"/>
    </source>
</evidence>
<evidence type="ECO:0000256" key="9">
    <source>
        <dbReference type="ARBA" id="ARBA00023284"/>
    </source>
</evidence>
<keyword evidence="6" id="KW-0560">Oxidoreductase</keyword>
<dbReference type="Proteomes" id="UP000000545">
    <property type="component" value="Chromosome"/>
</dbReference>
<evidence type="ECO:0000256" key="10">
    <source>
        <dbReference type="SAM" id="Phobius"/>
    </source>
</evidence>
<evidence type="ECO:0000313" key="12">
    <source>
        <dbReference type="EMBL" id="CAI36630.1"/>
    </source>
</evidence>
<evidence type="ECO:0000256" key="1">
    <source>
        <dbReference type="ARBA" id="ARBA00004141"/>
    </source>
</evidence>
<organism evidence="12 13">
    <name type="scientific">Corynebacterium jeikeium (strain K411)</name>
    <dbReference type="NCBI Taxonomy" id="306537"/>
    <lineage>
        <taxon>Bacteria</taxon>
        <taxon>Bacillati</taxon>
        <taxon>Actinomycetota</taxon>
        <taxon>Actinomycetes</taxon>
        <taxon>Mycobacteriales</taxon>
        <taxon>Corynebacteriaceae</taxon>
        <taxon>Corynebacterium</taxon>
    </lineage>
</organism>
<dbReference type="STRING" id="306537.jk0473"/>
<dbReference type="SMART" id="SM00756">
    <property type="entry name" value="VKc"/>
    <property type="match status" value="1"/>
</dbReference>
<dbReference type="EMBL" id="CR931997">
    <property type="protein sequence ID" value="CAI36630.1"/>
    <property type="molecule type" value="Genomic_DNA"/>
</dbReference>
<gene>
    <name evidence="12" type="ordered locus">jk0473</name>
</gene>
<feature type="transmembrane region" description="Helical" evidence="10">
    <location>
        <begin position="140"/>
        <end position="165"/>
    </location>
</feature>
<reference evidence="12 13" key="1">
    <citation type="journal article" date="2005" name="J. Bacteriol.">
        <title>Complete genome sequence and analysis of the multiresistant nosocomial pathogen Corynebacterium jeikeium K411, a lipid-requiring bacterium of the human skin flora.</title>
        <authorList>
            <person name="Tauch A."/>
            <person name="Kaiser O."/>
            <person name="Hain T."/>
            <person name="Goesmann A."/>
            <person name="Weisshaar B."/>
            <person name="Albersmeier A."/>
            <person name="Bekel T."/>
            <person name="Bischoff N."/>
            <person name="Brune I."/>
            <person name="Chakraborty T."/>
            <person name="Kalinowski J."/>
            <person name="Meyer F."/>
            <person name="Rupp O."/>
            <person name="Schneiker S."/>
            <person name="Viehoever P."/>
            <person name="Puehler A."/>
        </authorList>
    </citation>
    <scope>NUCLEOTIDE SEQUENCE [LARGE SCALE GENOMIC DNA]</scope>
    <source>
        <strain evidence="12 13">K411</strain>
    </source>
</reference>
<feature type="transmembrane region" description="Helical" evidence="10">
    <location>
        <begin position="113"/>
        <end position="134"/>
    </location>
</feature>
<dbReference type="InterPro" id="IPR012932">
    <property type="entry name" value="VKOR"/>
</dbReference>
<dbReference type="CDD" id="cd12922">
    <property type="entry name" value="VKOR_5"/>
    <property type="match status" value="1"/>
</dbReference>
<feature type="transmembrane region" description="Helical" evidence="10">
    <location>
        <begin position="27"/>
        <end position="46"/>
    </location>
</feature>
<keyword evidence="5 10" id="KW-1133">Transmembrane helix</keyword>
<dbReference type="PANTHER" id="PTHR34573">
    <property type="entry name" value="VKC DOMAIN-CONTAINING PROTEIN"/>
    <property type="match status" value="1"/>
</dbReference>
<keyword evidence="4" id="KW-0874">Quinone</keyword>
<keyword evidence="7 10" id="KW-0472">Membrane</keyword>
<evidence type="ECO:0000256" key="3">
    <source>
        <dbReference type="ARBA" id="ARBA00022692"/>
    </source>
</evidence>
<evidence type="ECO:0000259" key="11">
    <source>
        <dbReference type="SMART" id="SM00756"/>
    </source>
</evidence>
<dbReference type="HOGENOM" id="CLU_082938_1_1_11"/>
<proteinExistence type="inferred from homology"/>
<evidence type="ECO:0000256" key="4">
    <source>
        <dbReference type="ARBA" id="ARBA00022719"/>
    </source>
</evidence>
<accession>Q4JX27</accession>
<evidence type="ECO:0000256" key="6">
    <source>
        <dbReference type="ARBA" id="ARBA00023002"/>
    </source>
</evidence>
<feature type="transmembrane region" description="Helical" evidence="10">
    <location>
        <begin position="84"/>
        <end position="106"/>
    </location>
</feature>
<dbReference type="AlphaFoldDB" id="Q4JX27"/>
<name>Q4JX27_CORJK</name>
<dbReference type="GO" id="GO:0016020">
    <property type="term" value="C:membrane"/>
    <property type="evidence" value="ECO:0007669"/>
    <property type="project" value="UniProtKB-SubCell"/>
</dbReference>
<feature type="domain" description="Vitamin K epoxide reductase" evidence="11">
    <location>
        <begin position="24"/>
        <end position="165"/>
    </location>
</feature>
<dbReference type="KEGG" id="cjk:jk0473"/>
<comment type="similarity">
    <text evidence="2">Belongs to the VKOR family.</text>
</comment>
<comment type="subcellular location">
    <subcellularLocation>
        <location evidence="1">Membrane</location>
        <topology evidence="1">Multi-pass membrane protein</topology>
    </subcellularLocation>
</comment>
<dbReference type="PANTHER" id="PTHR34573:SF1">
    <property type="entry name" value="VITAMIN K EPOXIDE REDUCTASE DOMAIN-CONTAINING PROTEIN"/>
    <property type="match status" value="1"/>
</dbReference>
<dbReference type="eggNOG" id="COG4243">
    <property type="taxonomic scope" value="Bacteria"/>
</dbReference>
<dbReference type="Gene3D" id="1.20.1440.130">
    <property type="entry name" value="VKOR domain"/>
    <property type="match status" value="1"/>
</dbReference>
<dbReference type="InterPro" id="IPR041714">
    <property type="entry name" value="VKOR_Actinobacteria"/>
</dbReference>
<dbReference type="GO" id="GO:0016491">
    <property type="term" value="F:oxidoreductase activity"/>
    <property type="evidence" value="ECO:0007669"/>
    <property type="project" value="UniProtKB-KW"/>
</dbReference>